<proteinExistence type="predicted"/>
<dbReference type="PANTHER" id="PTHR47926">
    <property type="entry name" value="PENTATRICOPEPTIDE REPEAT-CONTAINING PROTEIN"/>
    <property type="match status" value="1"/>
</dbReference>
<keyword evidence="1" id="KW-0677">Repeat</keyword>
<feature type="repeat" description="PPR" evidence="2">
    <location>
        <begin position="79"/>
        <end position="113"/>
    </location>
</feature>
<dbReference type="EMBL" id="GL377600">
    <property type="protein sequence ID" value="EFJ21115.1"/>
    <property type="molecule type" value="Genomic_DNA"/>
</dbReference>
<evidence type="ECO:0000313" key="3">
    <source>
        <dbReference type="EMBL" id="EFJ21115.1"/>
    </source>
</evidence>
<dbReference type="Gene3D" id="1.25.40.10">
    <property type="entry name" value="Tetratricopeptide repeat domain"/>
    <property type="match status" value="2"/>
</dbReference>
<sequence length="343" mass="37972">MRRERNIAPNRITFLSLLEACSNLSALEEGRSIHSSIRNSPGLESNPKVVSALVTMYAKCGELHLAKKVFDECQSWNKDAIAWTAMILAYARNGHPKEAIRLLPLMDSQGIHTDKVTFVNILDACGSITDVKLGRSLHKLLEEEQAEMDVHLGTSIVGMYGRCGSLVRAREIFHSMREKDTFTWNTIIAVHSHNGDPRGALEFFRLMELQGERPDRLTCTCVLAACGHAGLVADARYHFVSMRESYGVEAGVDHYACMADLLARSGKLEQAEELIHAMPFEPHIHLWTSLLGACNVHKNVEIGIRVSKHVDELLPDSSCGQVMLRNVLLSGTRKSGSSALKVS</sequence>
<reference evidence="3 4" key="1">
    <citation type="journal article" date="2011" name="Science">
        <title>The Selaginella genome identifies genetic changes associated with the evolution of vascular plants.</title>
        <authorList>
            <person name="Banks J.A."/>
            <person name="Nishiyama T."/>
            <person name="Hasebe M."/>
            <person name="Bowman J.L."/>
            <person name="Gribskov M."/>
            <person name="dePamphilis C."/>
            <person name="Albert V.A."/>
            <person name="Aono N."/>
            <person name="Aoyama T."/>
            <person name="Ambrose B.A."/>
            <person name="Ashton N.W."/>
            <person name="Axtell M.J."/>
            <person name="Barker E."/>
            <person name="Barker M.S."/>
            <person name="Bennetzen J.L."/>
            <person name="Bonawitz N.D."/>
            <person name="Chapple C."/>
            <person name="Cheng C."/>
            <person name="Correa L.G."/>
            <person name="Dacre M."/>
            <person name="DeBarry J."/>
            <person name="Dreyer I."/>
            <person name="Elias M."/>
            <person name="Engstrom E.M."/>
            <person name="Estelle M."/>
            <person name="Feng L."/>
            <person name="Finet C."/>
            <person name="Floyd S.K."/>
            <person name="Frommer W.B."/>
            <person name="Fujita T."/>
            <person name="Gramzow L."/>
            <person name="Gutensohn M."/>
            <person name="Harholt J."/>
            <person name="Hattori M."/>
            <person name="Heyl A."/>
            <person name="Hirai T."/>
            <person name="Hiwatashi Y."/>
            <person name="Ishikawa M."/>
            <person name="Iwata M."/>
            <person name="Karol K.G."/>
            <person name="Koehler B."/>
            <person name="Kolukisaoglu U."/>
            <person name="Kubo M."/>
            <person name="Kurata T."/>
            <person name="Lalonde S."/>
            <person name="Li K."/>
            <person name="Li Y."/>
            <person name="Litt A."/>
            <person name="Lyons E."/>
            <person name="Manning G."/>
            <person name="Maruyama T."/>
            <person name="Michael T.P."/>
            <person name="Mikami K."/>
            <person name="Miyazaki S."/>
            <person name="Morinaga S."/>
            <person name="Murata T."/>
            <person name="Mueller-Roeber B."/>
            <person name="Nelson D.R."/>
            <person name="Obara M."/>
            <person name="Oguri Y."/>
            <person name="Olmstead R.G."/>
            <person name="Onodera N."/>
            <person name="Petersen B.L."/>
            <person name="Pils B."/>
            <person name="Prigge M."/>
            <person name="Rensing S.A."/>
            <person name="Riano-Pachon D.M."/>
            <person name="Roberts A.W."/>
            <person name="Sato Y."/>
            <person name="Scheller H.V."/>
            <person name="Schulz B."/>
            <person name="Schulz C."/>
            <person name="Shakirov E.V."/>
            <person name="Shibagaki N."/>
            <person name="Shinohara N."/>
            <person name="Shippen D.E."/>
            <person name="Soerensen I."/>
            <person name="Sotooka R."/>
            <person name="Sugimoto N."/>
            <person name="Sugita M."/>
            <person name="Sumikawa N."/>
            <person name="Tanurdzic M."/>
            <person name="Theissen G."/>
            <person name="Ulvskov P."/>
            <person name="Wakazuki S."/>
            <person name="Weng J.K."/>
            <person name="Willats W.W."/>
            <person name="Wipf D."/>
            <person name="Wolf P.G."/>
            <person name="Yang L."/>
            <person name="Zimmer A.D."/>
            <person name="Zhu Q."/>
            <person name="Mitros T."/>
            <person name="Hellsten U."/>
            <person name="Loque D."/>
            <person name="Otillar R."/>
            <person name="Salamov A."/>
            <person name="Schmutz J."/>
            <person name="Shapiro H."/>
            <person name="Lindquist E."/>
            <person name="Lucas S."/>
            <person name="Rokhsar D."/>
            <person name="Grigoriev I.V."/>
        </authorList>
    </citation>
    <scope>NUCLEOTIDE SEQUENCE [LARGE SCALE GENOMIC DNA]</scope>
</reference>
<dbReference type="FunFam" id="1.25.40.10:FF:000345">
    <property type="entry name" value="Pentatricopeptide repeat-containing protein"/>
    <property type="match status" value="1"/>
</dbReference>
<dbReference type="InterPro" id="IPR011990">
    <property type="entry name" value="TPR-like_helical_dom_sf"/>
</dbReference>
<gene>
    <name evidence="3" type="ORF">SELMODRAFT_107844</name>
</gene>
<dbReference type="Gramene" id="EFJ21115">
    <property type="protein sequence ID" value="EFJ21115"/>
    <property type="gene ID" value="SELMODRAFT_107844"/>
</dbReference>
<dbReference type="InParanoid" id="D8S3J7"/>
<dbReference type="AlphaFoldDB" id="D8S3J7"/>
<dbReference type="GO" id="GO:0003723">
    <property type="term" value="F:RNA binding"/>
    <property type="evidence" value="ECO:0007669"/>
    <property type="project" value="InterPro"/>
</dbReference>
<keyword evidence="4" id="KW-1185">Reference proteome</keyword>
<dbReference type="FunFam" id="1.25.40.10:FF:000285">
    <property type="entry name" value="Pentatricopeptide repeat-containing protein, chloroplastic"/>
    <property type="match status" value="1"/>
</dbReference>
<dbReference type="NCBIfam" id="TIGR00756">
    <property type="entry name" value="PPR"/>
    <property type="match status" value="2"/>
</dbReference>
<feature type="repeat" description="PPR" evidence="2">
    <location>
        <begin position="180"/>
        <end position="214"/>
    </location>
</feature>
<dbReference type="eggNOG" id="KOG4197">
    <property type="taxonomic scope" value="Eukaryota"/>
</dbReference>
<dbReference type="Proteomes" id="UP000001514">
    <property type="component" value="Unassembled WGS sequence"/>
</dbReference>
<dbReference type="PANTHER" id="PTHR47926:SF533">
    <property type="entry name" value="DYW DOMAIN-CONTAINING PROTEIN"/>
    <property type="match status" value="1"/>
</dbReference>
<dbReference type="GO" id="GO:0009451">
    <property type="term" value="P:RNA modification"/>
    <property type="evidence" value="ECO:0007669"/>
    <property type="project" value="InterPro"/>
</dbReference>
<evidence type="ECO:0000256" key="2">
    <source>
        <dbReference type="PROSITE-ProRule" id="PRU00708"/>
    </source>
</evidence>
<accession>D8S3J7</accession>
<protein>
    <recommendedName>
        <fullName evidence="5">Pentacotripeptide-repeat region of PRORP domain-containing protein</fullName>
    </recommendedName>
</protein>
<dbReference type="InterPro" id="IPR046960">
    <property type="entry name" value="PPR_At4g14850-like_plant"/>
</dbReference>
<dbReference type="PROSITE" id="PS51375">
    <property type="entry name" value="PPR"/>
    <property type="match status" value="2"/>
</dbReference>
<name>D8S3J7_SELML</name>
<evidence type="ECO:0008006" key="5">
    <source>
        <dbReference type="Google" id="ProtNLM"/>
    </source>
</evidence>
<evidence type="ECO:0000313" key="4">
    <source>
        <dbReference type="Proteomes" id="UP000001514"/>
    </source>
</evidence>
<evidence type="ECO:0000256" key="1">
    <source>
        <dbReference type="ARBA" id="ARBA00022737"/>
    </source>
</evidence>
<dbReference type="KEGG" id="smo:SELMODRAFT_107844"/>
<organism evidence="4">
    <name type="scientific">Selaginella moellendorffii</name>
    <name type="common">Spikemoss</name>
    <dbReference type="NCBI Taxonomy" id="88036"/>
    <lineage>
        <taxon>Eukaryota</taxon>
        <taxon>Viridiplantae</taxon>
        <taxon>Streptophyta</taxon>
        <taxon>Embryophyta</taxon>
        <taxon>Tracheophyta</taxon>
        <taxon>Lycopodiopsida</taxon>
        <taxon>Selaginellales</taxon>
        <taxon>Selaginellaceae</taxon>
        <taxon>Selaginella</taxon>
    </lineage>
</organism>
<dbReference type="Pfam" id="PF01535">
    <property type="entry name" value="PPR"/>
    <property type="match status" value="2"/>
</dbReference>
<dbReference type="Pfam" id="PF13041">
    <property type="entry name" value="PPR_2"/>
    <property type="match status" value="2"/>
</dbReference>
<dbReference type="STRING" id="88036.D8S3J7"/>
<dbReference type="HOGENOM" id="CLU_002706_0_0_1"/>
<dbReference type="InterPro" id="IPR002885">
    <property type="entry name" value="PPR_rpt"/>
</dbReference>